<name>A0A174SVE5_ANAHA</name>
<reference evidence="5 6" key="1">
    <citation type="submission" date="2015-09" db="EMBL/GenBank/DDBJ databases">
        <authorList>
            <consortium name="Pathogen Informatics"/>
        </authorList>
    </citation>
    <scope>NUCLEOTIDE SEQUENCE [LARGE SCALE GENOMIC DNA]</scope>
    <source>
        <strain evidence="5 6">2789STDY5834908</strain>
    </source>
</reference>
<accession>A0A174SVE5</accession>
<evidence type="ECO:0000313" key="5">
    <source>
        <dbReference type="EMBL" id="CUQ00311.1"/>
    </source>
</evidence>
<dbReference type="InterPro" id="IPR000835">
    <property type="entry name" value="HTH_MarR-typ"/>
</dbReference>
<evidence type="ECO:0000256" key="1">
    <source>
        <dbReference type="ARBA" id="ARBA00023015"/>
    </source>
</evidence>
<dbReference type="PROSITE" id="PS01117">
    <property type="entry name" value="HTH_MARR_1"/>
    <property type="match status" value="1"/>
</dbReference>
<evidence type="ECO:0000256" key="3">
    <source>
        <dbReference type="ARBA" id="ARBA00023163"/>
    </source>
</evidence>
<dbReference type="RefSeq" id="WP_055161590.1">
    <property type="nucleotide sequence ID" value="NZ_CACRSX010000057.1"/>
</dbReference>
<dbReference type="PANTHER" id="PTHR42756">
    <property type="entry name" value="TRANSCRIPTIONAL REGULATOR, MARR"/>
    <property type="match status" value="1"/>
</dbReference>
<gene>
    <name evidence="5" type="ORF">ERS852520_02773</name>
</gene>
<dbReference type="PROSITE" id="PS50995">
    <property type="entry name" value="HTH_MARR_2"/>
    <property type="match status" value="1"/>
</dbReference>
<evidence type="ECO:0000259" key="4">
    <source>
        <dbReference type="PROSITE" id="PS50995"/>
    </source>
</evidence>
<dbReference type="AlphaFoldDB" id="A0A174SVE5"/>
<keyword evidence="3" id="KW-0804">Transcription</keyword>
<evidence type="ECO:0000256" key="2">
    <source>
        <dbReference type="ARBA" id="ARBA00023125"/>
    </source>
</evidence>
<feature type="domain" description="HTH marR-type" evidence="4">
    <location>
        <begin position="1"/>
        <end position="134"/>
    </location>
</feature>
<proteinExistence type="predicted"/>
<dbReference type="InterPro" id="IPR023187">
    <property type="entry name" value="Tscrpt_reg_MarR-type_CS"/>
</dbReference>
<keyword evidence="1" id="KW-0805">Transcription regulation</keyword>
<organism evidence="5 6">
    <name type="scientific">Anaerostipes hadrus</name>
    <dbReference type="NCBI Taxonomy" id="649756"/>
    <lineage>
        <taxon>Bacteria</taxon>
        <taxon>Bacillati</taxon>
        <taxon>Bacillota</taxon>
        <taxon>Clostridia</taxon>
        <taxon>Lachnospirales</taxon>
        <taxon>Lachnospiraceae</taxon>
        <taxon>Anaerostipes</taxon>
    </lineage>
</organism>
<dbReference type="Proteomes" id="UP000095564">
    <property type="component" value="Unassembled WGS sequence"/>
</dbReference>
<evidence type="ECO:0000313" key="6">
    <source>
        <dbReference type="Proteomes" id="UP000095564"/>
    </source>
</evidence>
<dbReference type="GO" id="GO:0003700">
    <property type="term" value="F:DNA-binding transcription factor activity"/>
    <property type="evidence" value="ECO:0007669"/>
    <property type="project" value="InterPro"/>
</dbReference>
<dbReference type="PRINTS" id="PR00598">
    <property type="entry name" value="HTHMARR"/>
</dbReference>
<dbReference type="SMART" id="SM00347">
    <property type="entry name" value="HTH_MARR"/>
    <property type="match status" value="1"/>
</dbReference>
<dbReference type="InterPro" id="IPR036390">
    <property type="entry name" value="WH_DNA-bd_sf"/>
</dbReference>
<dbReference type="EMBL" id="CZAU01000034">
    <property type="protein sequence ID" value="CUQ00311.1"/>
    <property type="molecule type" value="Genomic_DNA"/>
</dbReference>
<dbReference type="SUPFAM" id="SSF46785">
    <property type="entry name" value="Winged helix' DNA-binding domain"/>
    <property type="match status" value="1"/>
</dbReference>
<dbReference type="InterPro" id="IPR036388">
    <property type="entry name" value="WH-like_DNA-bd_sf"/>
</dbReference>
<protein>
    <submittedName>
        <fullName evidence="5">Transcriptional regulator SlyA</fullName>
    </submittedName>
</protein>
<keyword evidence="2" id="KW-0238">DNA-binding</keyword>
<sequence length="144" mass="16827">MKINIEFPRKLLEVYNDTCKPLCKKLKLPQTAFDILMFLGNNPQYQTARDIVKIRNIKANLISINVEKLVKEGYLRREEIKGDRRKTKLIITEKAHPVIKEGQQLQQGFVDQLFDNTTQEDKKIFIHVMKNMDKNLDDILKGGN</sequence>
<dbReference type="PANTHER" id="PTHR42756:SF1">
    <property type="entry name" value="TRANSCRIPTIONAL REPRESSOR OF EMRAB OPERON"/>
    <property type="match status" value="1"/>
</dbReference>
<dbReference type="Pfam" id="PF12802">
    <property type="entry name" value="MarR_2"/>
    <property type="match status" value="1"/>
</dbReference>
<dbReference type="GO" id="GO:0003677">
    <property type="term" value="F:DNA binding"/>
    <property type="evidence" value="ECO:0007669"/>
    <property type="project" value="UniProtKB-KW"/>
</dbReference>
<dbReference type="OrthoDB" id="9795441at2"/>
<dbReference type="Gene3D" id="1.10.10.10">
    <property type="entry name" value="Winged helix-like DNA-binding domain superfamily/Winged helix DNA-binding domain"/>
    <property type="match status" value="1"/>
</dbReference>